<keyword evidence="4" id="KW-1185">Reference proteome</keyword>
<name>A0ABN8ABZ1_9BACI</name>
<evidence type="ECO:0000256" key="2">
    <source>
        <dbReference type="SAM" id="SignalP"/>
    </source>
</evidence>
<sequence>MRRLLYTISVLAILLFLVGNSPATTFATEAKHNPDIVEPDSRNVPTLPSED</sequence>
<feature type="region of interest" description="Disordered" evidence="1">
    <location>
        <begin position="30"/>
        <end position="51"/>
    </location>
</feature>
<evidence type="ECO:0000256" key="1">
    <source>
        <dbReference type="SAM" id="MobiDB-lite"/>
    </source>
</evidence>
<dbReference type="Proteomes" id="UP000789833">
    <property type="component" value="Unassembled WGS sequence"/>
</dbReference>
<protein>
    <submittedName>
        <fullName evidence="3">Uncharacterized protein</fullName>
    </submittedName>
</protein>
<feature type="compositionally biased region" description="Basic and acidic residues" evidence="1">
    <location>
        <begin position="30"/>
        <end position="41"/>
    </location>
</feature>
<reference evidence="3 4" key="1">
    <citation type="submission" date="2021-10" db="EMBL/GenBank/DDBJ databases">
        <authorList>
            <person name="Criscuolo A."/>
        </authorList>
    </citation>
    <scope>NUCLEOTIDE SEQUENCE [LARGE SCALE GENOMIC DNA]</scope>
    <source>
        <strain evidence="4">CIP 111883</strain>
    </source>
</reference>
<proteinExistence type="predicted"/>
<evidence type="ECO:0000313" key="3">
    <source>
        <dbReference type="EMBL" id="CAG9621192.1"/>
    </source>
</evidence>
<feature type="chain" id="PRO_5046021071" evidence="2">
    <location>
        <begin position="24"/>
        <end position="51"/>
    </location>
</feature>
<organism evidence="3 4">
    <name type="scientific">Sutcliffiella rhizosphaerae</name>
    <dbReference type="NCBI Taxonomy" id="2880967"/>
    <lineage>
        <taxon>Bacteria</taxon>
        <taxon>Bacillati</taxon>
        <taxon>Bacillota</taxon>
        <taxon>Bacilli</taxon>
        <taxon>Bacillales</taxon>
        <taxon>Bacillaceae</taxon>
        <taxon>Sutcliffiella</taxon>
    </lineage>
</organism>
<dbReference type="RefSeq" id="WP_230501090.1">
    <property type="nucleotide sequence ID" value="NZ_CAKJTJ010000008.1"/>
</dbReference>
<dbReference type="EMBL" id="CAKJTJ010000008">
    <property type="protein sequence ID" value="CAG9621192.1"/>
    <property type="molecule type" value="Genomic_DNA"/>
</dbReference>
<comment type="caution">
    <text evidence="3">The sequence shown here is derived from an EMBL/GenBank/DDBJ whole genome shotgun (WGS) entry which is preliminary data.</text>
</comment>
<keyword evidence="2" id="KW-0732">Signal</keyword>
<evidence type="ECO:0000313" key="4">
    <source>
        <dbReference type="Proteomes" id="UP000789833"/>
    </source>
</evidence>
<gene>
    <name evidence="3" type="ORF">BACCIP111883_01964</name>
</gene>
<accession>A0ABN8ABZ1</accession>
<feature type="signal peptide" evidence="2">
    <location>
        <begin position="1"/>
        <end position="23"/>
    </location>
</feature>